<name>F4KRG5_HALH1</name>
<dbReference type="RefSeq" id="WP_013762519.1">
    <property type="nucleotide sequence ID" value="NC_015510.1"/>
</dbReference>
<evidence type="ECO:0000256" key="7">
    <source>
        <dbReference type="ARBA" id="ARBA00022801"/>
    </source>
</evidence>
<keyword evidence="5" id="KW-0645">Protease</keyword>
<evidence type="ECO:0000256" key="3">
    <source>
        <dbReference type="ARBA" id="ARBA00008766"/>
    </source>
</evidence>
<accession>F4KRG5</accession>
<reference evidence="12 13" key="1">
    <citation type="journal article" date="2011" name="Stand. Genomic Sci.">
        <title>Complete genome sequence of Haliscomenobacter hydrossis type strain (O).</title>
        <authorList>
            <consortium name="US DOE Joint Genome Institute (JGI-PGF)"/>
            <person name="Daligault H."/>
            <person name="Lapidus A."/>
            <person name="Zeytun A."/>
            <person name="Nolan M."/>
            <person name="Lucas S."/>
            <person name="Del Rio T.G."/>
            <person name="Tice H."/>
            <person name="Cheng J.F."/>
            <person name="Tapia R."/>
            <person name="Han C."/>
            <person name="Goodwin L."/>
            <person name="Pitluck S."/>
            <person name="Liolios K."/>
            <person name="Pagani I."/>
            <person name="Ivanova N."/>
            <person name="Huntemann M."/>
            <person name="Mavromatis K."/>
            <person name="Mikhailova N."/>
            <person name="Pati A."/>
            <person name="Chen A."/>
            <person name="Palaniappan K."/>
            <person name="Land M."/>
            <person name="Hauser L."/>
            <person name="Brambilla E.M."/>
            <person name="Rohde M."/>
            <person name="Verbarg S."/>
            <person name="Goker M."/>
            <person name="Bristow J."/>
            <person name="Eisen J.A."/>
            <person name="Markowitz V."/>
            <person name="Hugenholtz P."/>
            <person name="Kyrpides N.C."/>
            <person name="Klenk H.P."/>
            <person name="Woyke T."/>
        </authorList>
    </citation>
    <scope>NUCLEOTIDE SEQUENCE [LARGE SCALE GENOMIC DNA]</scope>
    <source>
        <strain evidence="13">ATCC 27775 / DSM 1100 / LMG 10767 / O</strain>
    </source>
</reference>
<evidence type="ECO:0000256" key="5">
    <source>
        <dbReference type="ARBA" id="ARBA00022670"/>
    </source>
</evidence>
<sequence>MFSANTYTHRRAELMHRVGRGLIFLLGNELSPMNYQDNTFPFRQDSNFLYYIGLDHPHLAAILDTETGECILFGDELSLDDIIWMGPQPPLTEQALVVGIQEVQPFDLLLEVLTAARKQNRAIHFLPPYRAENKINLAYWLHLPMLELTSSASIPLIQAIVAQRSVKTTEEIAEMDKALHTTKAMYLAAMKQTRPGIKEAQLAGIAEGIAVAGGGNLAYPIIMTVNGQVLHNHHHHNTLKSGQLVLADMGAETAMHYAADITRTWPVDGSFTQQQKEIYQIVLDAQMAGIAAMRPGLRNLDAHLTAAKVITNGLKSLGLMQGDTDEIVQAGAHALFFPHGLGHMIGLDVHDMEDLGEKYTGYHEGLERSTQFGLRSLRMARTLEPGFVMTIEPGIYFIPELIDRWQQEGRFNQYINYAALAAYRGFSGIRIEDDVLVTQGEPKVLGPGIPKEIGEIEALRS</sequence>
<evidence type="ECO:0000256" key="6">
    <source>
        <dbReference type="ARBA" id="ARBA00022723"/>
    </source>
</evidence>
<dbReference type="CDD" id="cd01087">
    <property type="entry name" value="Prolidase"/>
    <property type="match status" value="1"/>
</dbReference>
<evidence type="ECO:0000256" key="1">
    <source>
        <dbReference type="ARBA" id="ARBA00001424"/>
    </source>
</evidence>
<reference key="2">
    <citation type="submission" date="2011-04" db="EMBL/GenBank/DDBJ databases">
        <title>Complete sequence of chromosome of Haliscomenobacter hydrossis DSM 1100.</title>
        <authorList>
            <consortium name="US DOE Joint Genome Institute (JGI-PGF)"/>
            <person name="Lucas S."/>
            <person name="Han J."/>
            <person name="Lapidus A."/>
            <person name="Bruce D."/>
            <person name="Goodwin L."/>
            <person name="Pitluck S."/>
            <person name="Peters L."/>
            <person name="Kyrpides N."/>
            <person name="Mavromatis K."/>
            <person name="Ivanova N."/>
            <person name="Ovchinnikova G."/>
            <person name="Pagani I."/>
            <person name="Daligault H."/>
            <person name="Detter J.C."/>
            <person name="Han C."/>
            <person name="Land M."/>
            <person name="Hauser L."/>
            <person name="Markowitz V."/>
            <person name="Cheng J.-F."/>
            <person name="Hugenholtz P."/>
            <person name="Woyke T."/>
            <person name="Wu D."/>
            <person name="Verbarg S."/>
            <person name="Frueling A."/>
            <person name="Brambilla E."/>
            <person name="Klenk H.-P."/>
            <person name="Eisen J.A."/>
        </authorList>
    </citation>
    <scope>NUCLEOTIDE SEQUENCE</scope>
    <source>
        <strain>DSM 1100</strain>
    </source>
</reference>
<dbReference type="Proteomes" id="UP000008461">
    <property type="component" value="Chromosome"/>
</dbReference>
<dbReference type="EMBL" id="CP002691">
    <property type="protein sequence ID" value="AEE47955.1"/>
    <property type="molecule type" value="Genomic_DNA"/>
</dbReference>
<evidence type="ECO:0000313" key="12">
    <source>
        <dbReference type="EMBL" id="AEE47955.1"/>
    </source>
</evidence>
<proteinExistence type="inferred from homology"/>
<dbReference type="GO" id="GO:0006508">
    <property type="term" value="P:proteolysis"/>
    <property type="evidence" value="ECO:0007669"/>
    <property type="project" value="UniProtKB-KW"/>
</dbReference>
<dbReference type="InterPro" id="IPR001131">
    <property type="entry name" value="Peptidase_M24B_aminopep-P_CS"/>
</dbReference>
<keyword evidence="9" id="KW-0464">Manganese</keyword>
<dbReference type="GO" id="GO:0030145">
    <property type="term" value="F:manganese ion binding"/>
    <property type="evidence" value="ECO:0007669"/>
    <property type="project" value="InterPro"/>
</dbReference>
<dbReference type="EC" id="3.4.11.9" evidence="4"/>
<feature type="domain" description="Aminopeptidase P N-terminal" evidence="11">
    <location>
        <begin position="2"/>
        <end position="134"/>
    </location>
</feature>
<keyword evidence="7" id="KW-0378">Hydrolase</keyword>
<dbReference type="HOGENOM" id="CLU_017266_1_2_10"/>
<evidence type="ECO:0000313" key="13">
    <source>
        <dbReference type="Proteomes" id="UP000008461"/>
    </source>
</evidence>
<dbReference type="InterPro" id="IPR007865">
    <property type="entry name" value="Aminopep_P_N"/>
</dbReference>
<evidence type="ECO:0000259" key="11">
    <source>
        <dbReference type="SMART" id="SM01011"/>
    </source>
</evidence>
<dbReference type="PROSITE" id="PS00491">
    <property type="entry name" value="PROLINE_PEPTIDASE"/>
    <property type="match status" value="1"/>
</dbReference>
<comment type="cofactor">
    <cofactor evidence="2">
        <name>Mn(2+)</name>
        <dbReference type="ChEBI" id="CHEBI:29035"/>
    </cofactor>
</comment>
<dbReference type="GO" id="GO:0005829">
    <property type="term" value="C:cytosol"/>
    <property type="evidence" value="ECO:0007669"/>
    <property type="project" value="TreeGrafter"/>
</dbReference>
<keyword evidence="13" id="KW-1185">Reference proteome</keyword>
<dbReference type="KEGG" id="hhy:Halhy_0041"/>
<evidence type="ECO:0000256" key="2">
    <source>
        <dbReference type="ARBA" id="ARBA00001936"/>
    </source>
</evidence>
<dbReference type="InterPro" id="IPR000994">
    <property type="entry name" value="Pept_M24"/>
</dbReference>
<dbReference type="eggNOG" id="COG0006">
    <property type="taxonomic scope" value="Bacteria"/>
</dbReference>
<dbReference type="GO" id="GO:0070006">
    <property type="term" value="F:metalloaminopeptidase activity"/>
    <property type="evidence" value="ECO:0007669"/>
    <property type="project" value="InterPro"/>
</dbReference>
<dbReference type="InterPro" id="IPR029149">
    <property type="entry name" value="Creatin/AminoP/Spt16_N"/>
</dbReference>
<dbReference type="Pfam" id="PF05195">
    <property type="entry name" value="AMP_N"/>
    <property type="match status" value="1"/>
</dbReference>
<gene>
    <name evidence="12" type="ordered locus">Halhy_0041</name>
</gene>
<dbReference type="Pfam" id="PF00557">
    <property type="entry name" value="Peptidase_M24"/>
    <property type="match status" value="1"/>
</dbReference>
<dbReference type="InterPro" id="IPR036005">
    <property type="entry name" value="Creatinase/aminopeptidase-like"/>
</dbReference>
<dbReference type="PANTHER" id="PTHR43226">
    <property type="entry name" value="XAA-PRO AMINOPEPTIDASE 3"/>
    <property type="match status" value="1"/>
</dbReference>
<keyword evidence="8" id="KW-0482">Metalloprotease</keyword>
<keyword evidence="6 10" id="KW-0479">Metal-binding</keyword>
<evidence type="ECO:0000256" key="4">
    <source>
        <dbReference type="ARBA" id="ARBA00012574"/>
    </source>
</evidence>
<dbReference type="InterPro" id="IPR052433">
    <property type="entry name" value="X-Pro_dipept-like"/>
</dbReference>
<comment type="catalytic activity">
    <reaction evidence="1">
        <text>Release of any N-terminal amino acid, including proline, that is linked to proline, even from a dipeptide or tripeptide.</text>
        <dbReference type="EC" id="3.4.11.9"/>
    </reaction>
</comment>
<evidence type="ECO:0000256" key="10">
    <source>
        <dbReference type="RuleBase" id="RU000590"/>
    </source>
</evidence>
<dbReference type="SMART" id="SM01011">
    <property type="entry name" value="AMP_N"/>
    <property type="match status" value="1"/>
</dbReference>
<dbReference type="AlphaFoldDB" id="F4KRG5"/>
<evidence type="ECO:0000256" key="9">
    <source>
        <dbReference type="ARBA" id="ARBA00023211"/>
    </source>
</evidence>
<dbReference type="SUPFAM" id="SSF53092">
    <property type="entry name" value="Creatinase/prolidase N-terminal domain"/>
    <property type="match status" value="1"/>
</dbReference>
<dbReference type="SUPFAM" id="SSF55920">
    <property type="entry name" value="Creatinase/aminopeptidase"/>
    <property type="match status" value="1"/>
</dbReference>
<dbReference type="PANTHER" id="PTHR43226:SF4">
    <property type="entry name" value="XAA-PRO AMINOPEPTIDASE 3"/>
    <property type="match status" value="1"/>
</dbReference>
<dbReference type="Gene3D" id="3.40.350.10">
    <property type="entry name" value="Creatinase/prolidase N-terminal domain"/>
    <property type="match status" value="1"/>
</dbReference>
<protein>
    <recommendedName>
        <fullName evidence="4">Xaa-Pro aminopeptidase</fullName>
        <ecNumber evidence="4">3.4.11.9</ecNumber>
    </recommendedName>
</protein>
<comment type="similarity">
    <text evidence="3 10">Belongs to the peptidase M24B family.</text>
</comment>
<organism evidence="12 13">
    <name type="scientific">Haliscomenobacter hydrossis (strain ATCC 27775 / DSM 1100 / LMG 10767 / O)</name>
    <dbReference type="NCBI Taxonomy" id="760192"/>
    <lineage>
        <taxon>Bacteria</taxon>
        <taxon>Pseudomonadati</taxon>
        <taxon>Bacteroidota</taxon>
        <taxon>Saprospiria</taxon>
        <taxon>Saprospirales</taxon>
        <taxon>Haliscomenobacteraceae</taxon>
        <taxon>Haliscomenobacter</taxon>
    </lineage>
</organism>
<dbReference type="Gene3D" id="3.90.230.10">
    <property type="entry name" value="Creatinase/methionine aminopeptidase superfamily"/>
    <property type="match status" value="1"/>
</dbReference>
<evidence type="ECO:0000256" key="8">
    <source>
        <dbReference type="ARBA" id="ARBA00023049"/>
    </source>
</evidence>
<dbReference type="OrthoDB" id="9806388at2"/>